<dbReference type="AlphaFoldDB" id="A0A9P0AV80"/>
<accession>A0A9P0AV80</accession>
<dbReference type="Proteomes" id="UP001154078">
    <property type="component" value="Chromosome 2"/>
</dbReference>
<proteinExistence type="predicted"/>
<evidence type="ECO:0000256" key="1">
    <source>
        <dbReference type="SAM" id="MobiDB-lite"/>
    </source>
</evidence>
<dbReference type="OrthoDB" id="8006834at2759"/>
<keyword evidence="3" id="KW-1185">Reference proteome</keyword>
<dbReference type="EMBL" id="OV121133">
    <property type="protein sequence ID" value="CAH0551079.1"/>
    <property type="molecule type" value="Genomic_DNA"/>
</dbReference>
<sequence>MPFKKSFSNTKDKKSWTNKLVQFQAPLGRDKIIEATVSTLTTSGPPDCSQSNTDSSNNSKYITWEDENEASTRTRKYNPTGIARRLVTSSKLSFHGAAKVCRQLSEESIEIPTPSQSAIHKAIYTRATQDVLEEFNLWGSIIMIVADTTSVNTGKRTGVVVRLQEMCEEKEVLRVVMDDELHGSTKLPNSKYFVCFSTLCRI</sequence>
<evidence type="ECO:0000313" key="2">
    <source>
        <dbReference type="EMBL" id="CAH0551079.1"/>
    </source>
</evidence>
<name>A0A9P0AV80_BRAAE</name>
<feature type="region of interest" description="Disordered" evidence="1">
    <location>
        <begin position="39"/>
        <end position="59"/>
    </location>
</feature>
<reference evidence="2" key="1">
    <citation type="submission" date="2021-12" db="EMBL/GenBank/DDBJ databases">
        <authorList>
            <person name="King R."/>
        </authorList>
    </citation>
    <scope>NUCLEOTIDE SEQUENCE</scope>
</reference>
<protein>
    <submittedName>
        <fullName evidence="2">Uncharacterized protein</fullName>
    </submittedName>
</protein>
<gene>
    <name evidence="2" type="ORF">MELIAE_LOCUS3761</name>
</gene>
<evidence type="ECO:0000313" key="3">
    <source>
        <dbReference type="Proteomes" id="UP001154078"/>
    </source>
</evidence>
<organism evidence="2 3">
    <name type="scientific">Brassicogethes aeneus</name>
    <name type="common">Rape pollen beetle</name>
    <name type="synonym">Meligethes aeneus</name>
    <dbReference type="NCBI Taxonomy" id="1431903"/>
    <lineage>
        <taxon>Eukaryota</taxon>
        <taxon>Metazoa</taxon>
        <taxon>Ecdysozoa</taxon>
        <taxon>Arthropoda</taxon>
        <taxon>Hexapoda</taxon>
        <taxon>Insecta</taxon>
        <taxon>Pterygota</taxon>
        <taxon>Neoptera</taxon>
        <taxon>Endopterygota</taxon>
        <taxon>Coleoptera</taxon>
        <taxon>Polyphaga</taxon>
        <taxon>Cucujiformia</taxon>
        <taxon>Nitidulidae</taxon>
        <taxon>Meligethinae</taxon>
        <taxon>Brassicogethes</taxon>
    </lineage>
</organism>